<evidence type="ECO:0000256" key="7">
    <source>
        <dbReference type="ARBA" id="ARBA00022801"/>
    </source>
</evidence>
<evidence type="ECO:0000259" key="12">
    <source>
        <dbReference type="PROSITE" id="PS50957"/>
    </source>
</evidence>
<evidence type="ECO:0000313" key="14">
    <source>
        <dbReference type="Proteomes" id="UP000007110"/>
    </source>
</evidence>
<dbReference type="GO" id="GO:0004843">
    <property type="term" value="F:cysteine-type deubiquitinase activity"/>
    <property type="evidence" value="ECO:0000318"/>
    <property type="project" value="GO_Central"/>
</dbReference>
<evidence type="ECO:0000256" key="5">
    <source>
        <dbReference type="ARBA" id="ARBA00022670"/>
    </source>
</evidence>
<dbReference type="EnsemblMetazoa" id="XM_030984086">
    <property type="protein sequence ID" value="XP_030839946"/>
    <property type="gene ID" value="LOC754151"/>
</dbReference>
<evidence type="ECO:0000256" key="8">
    <source>
        <dbReference type="ARBA" id="ARBA00058284"/>
    </source>
</evidence>
<proteinExistence type="predicted"/>
<evidence type="ECO:0000256" key="1">
    <source>
        <dbReference type="ARBA" id="ARBA00000707"/>
    </source>
</evidence>
<dbReference type="RefSeq" id="XP_030839946.1">
    <property type="nucleotide sequence ID" value="XM_030984086.1"/>
</dbReference>
<dbReference type="EC" id="3.4.19.12" evidence="3"/>
<protein>
    <recommendedName>
        <fullName evidence="9">Josephin-2</fullName>
        <ecNumber evidence="3">3.4.19.12</ecNumber>
    </recommendedName>
    <alternativeName>
        <fullName evidence="10">Josephin domain-containing protein 2</fullName>
    </alternativeName>
</protein>
<dbReference type="PANTHER" id="PTHR13291:SF0">
    <property type="entry name" value="JOSEPHIN-LIKE PROTEIN"/>
    <property type="match status" value="1"/>
</dbReference>
<comment type="function">
    <text evidence="8">Cleaves 'Lys-63'-linked poly-ubiquitin chains, and with lesser efficiency 'Lys-48'-linked poly-ubiquitin chains (in vitro). May act as a deubiquitinating enzyme.</text>
</comment>
<name>A0A7M7NS88_STRPU</name>
<dbReference type="Pfam" id="PF02099">
    <property type="entry name" value="Josephin"/>
    <property type="match status" value="1"/>
</dbReference>
<feature type="domain" description="Josephin" evidence="12">
    <location>
        <begin position="1"/>
        <end position="179"/>
    </location>
</feature>
<dbReference type="PROSITE" id="PS50957">
    <property type="entry name" value="JOSEPHIN"/>
    <property type="match status" value="1"/>
</dbReference>
<feature type="active site" evidence="11">
    <location>
        <position position="13"/>
    </location>
</feature>
<comment type="subcellular location">
    <subcellularLocation>
        <location evidence="2">Cytoplasm</location>
        <location evidence="2">Cytosol</location>
    </subcellularLocation>
</comment>
<evidence type="ECO:0000256" key="11">
    <source>
        <dbReference type="PROSITE-ProRule" id="PRU00331"/>
    </source>
</evidence>
<dbReference type="PANTHER" id="PTHR13291">
    <property type="entry name" value="JOSEPHIN 1, 2"/>
    <property type="match status" value="1"/>
</dbReference>
<organism evidence="13 14">
    <name type="scientific">Strongylocentrotus purpuratus</name>
    <name type="common">Purple sea urchin</name>
    <dbReference type="NCBI Taxonomy" id="7668"/>
    <lineage>
        <taxon>Eukaryota</taxon>
        <taxon>Metazoa</taxon>
        <taxon>Echinodermata</taxon>
        <taxon>Eleutherozoa</taxon>
        <taxon>Echinozoa</taxon>
        <taxon>Echinoidea</taxon>
        <taxon>Euechinoidea</taxon>
        <taxon>Echinacea</taxon>
        <taxon>Camarodonta</taxon>
        <taxon>Echinidea</taxon>
        <taxon>Strongylocentrotidae</taxon>
        <taxon>Strongylocentrotus</taxon>
    </lineage>
</organism>
<dbReference type="OMA" id="QRNCEAV"/>
<dbReference type="KEGG" id="spu:754151"/>
<evidence type="ECO:0000313" key="13">
    <source>
        <dbReference type="EnsemblMetazoa" id="XP_030839946"/>
    </source>
</evidence>
<keyword evidence="4" id="KW-0963">Cytoplasm</keyword>
<evidence type="ECO:0000256" key="4">
    <source>
        <dbReference type="ARBA" id="ARBA00022490"/>
    </source>
</evidence>
<dbReference type="GO" id="GO:0006508">
    <property type="term" value="P:proteolysis"/>
    <property type="evidence" value="ECO:0007669"/>
    <property type="project" value="UniProtKB-KW"/>
</dbReference>
<reference evidence="13" key="2">
    <citation type="submission" date="2021-01" db="UniProtKB">
        <authorList>
            <consortium name="EnsemblMetazoa"/>
        </authorList>
    </citation>
    <scope>IDENTIFICATION</scope>
</reference>
<keyword evidence="7 11" id="KW-0378">Hydrolase</keyword>
<dbReference type="Proteomes" id="UP000007110">
    <property type="component" value="Unassembled WGS sequence"/>
</dbReference>
<dbReference type="Gene3D" id="3.90.70.40">
    <property type="match status" value="1"/>
</dbReference>
<keyword evidence="14" id="KW-1185">Reference proteome</keyword>
<sequence>MPIYHEKQRWELCALHALNNVFQDGKAFNKQSMDELCQSLSPGSVLNPHKSMLGLGNYDVNVIMAAVQRRECEAVWWDKRRSLEQLELDNILGFIMNVPSPIQLGFVSVPIRRKHWIALRHIEGAFYNLDSKLSKPQTIGTTSAIFLDFLRSQLKQKGCELLLIVERDVCELRTWLKDPTS</sequence>
<dbReference type="OrthoDB" id="422700at2759"/>
<dbReference type="InParanoid" id="A0A7M7NS88"/>
<comment type="catalytic activity">
    <reaction evidence="1">
        <text>Thiol-dependent hydrolysis of ester, thioester, amide, peptide and isopeptide bonds formed by the C-terminal Gly of ubiquitin (a 76-residue protein attached to proteins as an intracellular targeting signal).</text>
        <dbReference type="EC" id="3.4.19.12"/>
    </reaction>
</comment>
<dbReference type="CTD" id="126119"/>
<evidence type="ECO:0000256" key="9">
    <source>
        <dbReference type="ARBA" id="ARBA00069892"/>
    </source>
</evidence>
<feature type="active site" evidence="11">
    <location>
        <position position="130"/>
    </location>
</feature>
<dbReference type="AlphaFoldDB" id="A0A7M7NS88"/>
<dbReference type="GO" id="GO:0016579">
    <property type="term" value="P:protein deubiquitination"/>
    <property type="evidence" value="ECO:0007669"/>
    <property type="project" value="InterPro"/>
</dbReference>
<evidence type="ECO:0000256" key="3">
    <source>
        <dbReference type="ARBA" id="ARBA00012759"/>
    </source>
</evidence>
<feature type="active site" evidence="11">
    <location>
        <position position="115"/>
    </location>
</feature>
<dbReference type="InterPro" id="IPR040053">
    <property type="entry name" value="JOSD1/2"/>
</dbReference>
<keyword evidence="5" id="KW-0645">Protease</keyword>
<dbReference type="GeneID" id="754151"/>
<evidence type="ECO:0000256" key="2">
    <source>
        <dbReference type="ARBA" id="ARBA00004514"/>
    </source>
</evidence>
<dbReference type="GO" id="GO:0005829">
    <property type="term" value="C:cytosol"/>
    <property type="evidence" value="ECO:0007669"/>
    <property type="project" value="UniProtKB-SubCell"/>
</dbReference>
<dbReference type="InterPro" id="IPR006155">
    <property type="entry name" value="Josephin"/>
</dbReference>
<accession>A0A7M7NS88</accession>
<dbReference type="FunFam" id="3.90.70.40:FF:000003">
    <property type="entry name" value="josephin-2 isoform X1"/>
    <property type="match status" value="1"/>
</dbReference>
<dbReference type="SMART" id="SM01246">
    <property type="entry name" value="Josephin"/>
    <property type="match status" value="1"/>
</dbReference>
<evidence type="ECO:0000256" key="6">
    <source>
        <dbReference type="ARBA" id="ARBA00022786"/>
    </source>
</evidence>
<keyword evidence="6" id="KW-0833">Ubl conjugation pathway</keyword>
<evidence type="ECO:0000256" key="10">
    <source>
        <dbReference type="ARBA" id="ARBA00077222"/>
    </source>
</evidence>
<reference evidence="14" key="1">
    <citation type="submission" date="2015-02" db="EMBL/GenBank/DDBJ databases">
        <title>Genome sequencing for Strongylocentrotus purpuratus.</title>
        <authorList>
            <person name="Murali S."/>
            <person name="Liu Y."/>
            <person name="Vee V."/>
            <person name="English A."/>
            <person name="Wang M."/>
            <person name="Skinner E."/>
            <person name="Han Y."/>
            <person name="Muzny D.M."/>
            <person name="Worley K.C."/>
            <person name="Gibbs R.A."/>
        </authorList>
    </citation>
    <scope>NUCLEOTIDE SEQUENCE</scope>
</reference>